<accession>A0A835L623</accession>
<organism evidence="1 2">
    <name type="scientific">Spodoptera exigua</name>
    <name type="common">Beet armyworm</name>
    <name type="synonym">Noctua fulgens</name>
    <dbReference type="NCBI Taxonomy" id="7107"/>
    <lineage>
        <taxon>Eukaryota</taxon>
        <taxon>Metazoa</taxon>
        <taxon>Ecdysozoa</taxon>
        <taxon>Arthropoda</taxon>
        <taxon>Hexapoda</taxon>
        <taxon>Insecta</taxon>
        <taxon>Pterygota</taxon>
        <taxon>Neoptera</taxon>
        <taxon>Endopterygota</taxon>
        <taxon>Lepidoptera</taxon>
        <taxon>Glossata</taxon>
        <taxon>Ditrysia</taxon>
        <taxon>Noctuoidea</taxon>
        <taxon>Noctuidae</taxon>
        <taxon>Amphipyrinae</taxon>
        <taxon>Spodoptera</taxon>
    </lineage>
</organism>
<evidence type="ECO:0000313" key="1">
    <source>
        <dbReference type="EMBL" id="KAF9418535.1"/>
    </source>
</evidence>
<name>A0A835L623_SPOEX</name>
<sequence>MDTETIGDLLKAIRDAISKTTQIDGDVALPVFDPEKCDNGAARWCNNIETLAKDLNWSSIKTAAKAGKALKGSALTWFESWDPLEGRSWEKFRADIIDAYPEKKNLSNRLQKAVLFTSDKADSYGEYAREKLRLLRNTTVSFTEDQLIELVCGGVSDVNVRMASLNSNVASTSLNAVKYPDVEIVTDSLGCRLVRKPIQTKAEVNLTSVSDLCELISKIDHLDSELQQKIKSIFEKYPSVLNNSSTVKTGELNLRLKRNETVNYRPYRLAPSEKEKSWLEVAQQNDPESLRLMDQVVAGDLDENREDRELARQRLQFEAIKFKNRFDACRRNTTNFEIGNTVYVNQDHRRHDKLSPRFKGPYLITGILPNDRYTLRGLGNSRSIIIAKDKLRLWPGEWVDDNESD</sequence>
<evidence type="ECO:0008006" key="3">
    <source>
        <dbReference type="Google" id="ProtNLM"/>
    </source>
</evidence>
<protein>
    <recommendedName>
        <fullName evidence="3">Retrotransposon gag domain-containing protein</fullName>
    </recommendedName>
</protein>
<dbReference type="EMBL" id="JACKWZ010000054">
    <property type="protein sequence ID" value="KAF9418535.1"/>
    <property type="molecule type" value="Genomic_DNA"/>
</dbReference>
<keyword evidence="2" id="KW-1185">Reference proteome</keyword>
<gene>
    <name evidence="1" type="ORF">HW555_004684</name>
</gene>
<evidence type="ECO:0000313" key="2">
    <source>
        <dbReference type="Proteomes" id="UP000648187"/>
    </source>
</evidence>
<dbReference type="Proteomes" id="UP000648187">
    <property type="component" value="Unassembled WGS sequence"/>
</dbReference>
<proteinExistence type="predicted"/>
<reference evidence="1" key="1">
    <citation type="submission" date="2020-08" db="EMBL/GenBank/DDBJ databases">
        <title>Spodoptera exigua strain:BAW_Kor-Di-RS1 Genome sequencing and assembly.</title>
        <authorList>
            <person name="Kim J."/>
            <person name="Nam H.Y."/>
            <person name="Kwon M."/>
            <person name="Choi J.H."/>
            <person name="Cho S.R."/>
            <person name="Kim G.-H."/>
        </authorList>
    </citation>
    <scope>NUCLEOTIDE SEQUENCE</scope>
    <source>
        <strain evidence="1">BAW_Kor-Di-RS1</strain>
        <tissue evidence="1">Whole-body</tissue>
    </source>
</reference>
<dbReference type="AlphaFoldDB" id="A0A835L623"/>
<comment type="caution">
    <text evidence="1">The sequence shown here is derived from an EMBL/GenBank/DDBJ whole genome shotgun (WGS) entry which is preliminary data.</text>
</comment>